<dbReference type="CDD" id="cd00037">
    <property type="entry name" value="CLECT"/>
    <property type="match status" value="1"/>
</dbReference>
<sequence length="112" mass="13414">MSIWRAIIYYLYTHIGQFHWEISPDLTQYQQIGNRYFIFENDVELSWTDAERACQKKGGHLATIKDEEEMYHIVYQIEDLTYYWLGINDHDNKGDFMSLASGKKFPFLCVLF</sequence>
<dbReference type="SUPFAM" id="SSF56436">
    <property type="entry name" value="C-type lectin-like"/>
    <property type="match status" value="1"/>
</dbReference>
<accession>A0ABM5J949</accession>
<dbReference type="InterPro" id="IPR001304">
    <property type="entry name" value="C-type_lectin-like"/>
</dbReference>
<protein>
    <recommendedName>
        <fullName evidence="1">C-type lectin domain-containing protein</fullName>
    </recommendedName>
</protein>
<dbReference type="PROSITE" id="PS50041">
    <property type="entry name" value="C_TYPE_LECTIN_2"/>
    <property type="match status" value="1"/>
</dbReference>
<reference evidence="2" key="2">
    <citation type="submission" date="2025-05" db="UniProtKB">
        <authorList>
            <consortium name="EnsemblMetazoa"/>
        </authorList>
    </citation>
    <scope>IDENTIFICATION</scope>
</reference>
<dbReference type="Gene3D" id="3.10.100.10">
    <property type="entry name" value="Mannose-Binding Protein A, subunit A"/>
    <property type="match status" value="1"/>
</dbReference>
<dbReference type="Pfam" id="PF00059">
    <property type="entry name" value="Lectin_C"/>
    <property type="match status" value="1"/>
</dbReference>
<dbReference type="InterPro" id="IPR050111">
    <property type="entry name" value="C-type_lectin/snaclec_domain"/>
</dbReference>
<keyword evidence="3" id="KW-1185">Reference proteome</keyword>
<feature type="domain" description="C-type lectin" evidence="1">
    <location>
        <begin position="32"/>
        <end position="96"/>
    </location>
</feature>
<dbReference type="InterPro" id="IPR016186">
    <property type="entry name" value="C-type_lectin-like/link_sf"/>
</dbReference>
<organism evidence="2 3">
    <name type="scientific">Drosophila rhopaloa</name>
    <name type="common">Fruit fly</name>
    <dbReference type="NCBI Taxonomy" id="1041015"/>
    <lineage>
        <taxon>Eukaryota</taxon>
        <taxon>Metazoa</taxon>
        <taxon>Ecdysozoa</taxon>
        <taxon>Arthropoda</taxon>
        <taxon>Hexapoda</taxon>
        <taxon>Insecta</taxon>
        <taxon>Pterygota</taxon>
        <taxon>Neoptera</taxon>
        <taxon>Endopterygota</taxon>
        <taxon>Diptera</taxon>
        <taxon>Brachycera</taxon>
        <taxon>Muscomorpha</taxon>
        <taxon>Ephydroidea</taxon>
        <taxon>Drosophilidae</taxon>
        <taxon>Drosophila</taxon>
        <taxon>Sophophora</taxon>
    </lineage>
</organism>
<evidence type="ECO:0000313" key="3">
    <source>
        <dbReference type="Proteomes" id="UP001652680"/>
    </source>
</evidence>
<proteinExistence type="predicted"/>
<evidence type="ECO:0000259" key="1">
    <source>
        <dbReference type="PROSITE" id="PS50041"/>
    </source>
</evidence>
<evidence type="ECO:0000313" key="2">
    <source>
        <dbReference type="EnsemblMetazoa" id="XP_044315347.1"/>
    </source>
</evidence>
<name>A0ABM5J949_DRORH</name>
<dbReference type="RefSeq" id="XP_044315347.1">
    <property type="nucleotide sequence ID" value="XM_044459412.1"/>
</dbReference>
<dbReference type="Proteomes" id="UP001652680">
    <property type="component" value="Unassembled WGS sequence"/>
</dbReference>
<dbReference type="GeneID" id="123037697"/>
<dbReference type="PANTHER" id="PTHR22803">
    <property type="entry name" value="MANNOSE, PHOSPHOLIPASE, LECTIN RECEPTOR RELATED"/>
    <property type="match status" value="1"/>
</dbReference>
<dbReference type="EnsemblMetazoa" id="XM_044459412.1">
    <property type="protein sequence ID" value="XP_044315347.1"/>
    <property type="gene ID" value="LOC123037697"/>
</dbReference>
<dbReference type="InterPro" id="IPR016187">
    <property type="entry name" value="CTDL_fold"/>
</dbReference>
<reference evidence="3" key="1">
    <citation type="journal article" date="2021" name="Elife">
        <title>Highly contiguous assemblies of 101 drosophilid genomes.</title>
        <authorList>
            <person name="Kim B.Y."/>
            <person name="Wang J.R."/>
            <person name="Miller D.E."/>
            <person name="Barmina O."/>
            <person name="Delaney E."/>
            <person name="Thompson A."/>
            <person name="Comeault A.A."/>
            <person name="Peede D."/>
            <person name="D'Agostino E.R."/>
            <person name="Pelaez J."/>
            <person name="Aguilar J.M."/>
            <person name="Haji D."/>
            <person name="Matsunaga T."/>
            <person name="Armstrong E.E."/>
            <person name="Zych M."/>
            <person name="Ogawa Y."/>
            <person name="Stamenkovic-Radak M."/>
            <person name="Jelic M."/>
            <person name="Veselinovic M.S."/>
            <person name="Tanaskovic M."/>
            <person name="Eric P."/>
            <person name="Gao J.J."/>
            <person name="Katoh T.K."/>
            <person name="Toda M.J."/>
            <person name="Watabe H."/>
            <person name="Watada M."/>
            <person name="Davis J.S."/>
            <person name="Moyle L.C."/>
            <person name="Manoli G."/>
            <person name="Bertolini E."/>
            <person name="Kostal V."/>
            <person name="Hawley R.S."/>
            <person name="Takahashi A."/>
            <person name="Jones C.D."/>
            <person name="Price D.K."/>
            <person name="Whiteman N."/>
            <person name="Kopp A."/>
            <person name="Matute D.R."/>
            <person name="Petrov D.A."/>
        </authorList>
    </citation>
    <scope>NUCLEOTIDE SEQUENCE [LARGE SCALE GENOMIC DNA]</scope>
</reference>